<feature type="transmembrane region" description="Helical" evidence="2">
    <location>
        <begin position="52"/>
        <end position="70"/>
    </location>
</feature>
<feature type="region of interest" description="Disordered" evidence="1">
    <location>
        <begin position="465"/>
        <end position="485"/>
    </location>
</feature>
<keyword evidence="2" id="KW-0812">Transmembrane</keyword>
<evidence type="ECO:0000256" key="2">
    <source>
        <dbReference type="SAM" id="Phobius"/>
    </source>
</evidence>
<feature type="transmembrane region" description="Helical" evidence="2">
    <location>
        <begin position="76"/>
        <end position="101"/>
    </location>
</feature>
<evidence type="ECO:0000313" key="4">
    <source>
        <dbReference type="Proteomes" id="UP000588277"/>
    </source>
</evidence>
<reference evidence="3 4" key="1">
    <citation type="submission" date="2020-02" db="EMBL/GenBank/DDBJ databases">
        <title>Characterization of phylogenetic diversity of novel bifidobacterial species isolated in Czech ZOOs.</title>
        <authorList>
            <person name="Lugli G.A."/>
            <person name="Vera N.B."/>
            <person name="Ventura M."/>
        </authorList>
    </citation>
    <scope>NUCLEOTIDE SEQUENCE [LARGE SCALE GENOMIC DNA]</scope>
    <source>
        <strain evidence="3 4">DSM 109958</strain>
    </source>
</reference>
<dbReference type="Gene3D" id="3.30.565.10">
    <property type="entry name" value="Histidine kinase-like ATPase, C-terminal domain"/>
    <property type="match status" value="1"/>
</dbReference>
<dbReference type="AlphaFoldDB" id="A0A7Y0F2S8"/>
<feature type="transmembrane region" description="Helical" evidence="2">
    <location>
        <begin position="113"/>
        <end position="133"/>
    </location>
</feature>
<dbReference type="RefSeq" id="WP_169276081.1">
    <property type="nucleotide sequence ID" value="NZ_JAAIIH010000014.1"/>
</dbReference>
<feature type="transmembrane region" description="Helical" evidence="2">
    <location>
        <begin position="27"/>
        <end position="45"/>
    </location>
</feature>
<keyword evidence="2" id="KW-0472">Membrane</keyword>
<dbReference type="EMBL" id="JAAIIH010000014">
    <property type="protein sequence ID" value="NMN00995.1"/>
    <property type="molecule type" value="Genomic_DNA"/>
</dbReference>
<sequence length="485" mass="50157">MNGIGARASRLSAAAARRLARWSAHPYLTLIIAAAVTLTLVDGLANRGMSDLVAPMTALIALLVAETYWWPASSALAIVVTSMAVVVAPRVVLPIPVWALWYAYGMLAYRRRYATLAVTLLLGIAGTVTGVLLDRYPLWNMSSIVSLDGSFVLAAIVGVTAAERHKVEQARRLAEENARMRRDIELGSRIHDSVTQGLTVIALTGERLRGELAGDGGRDAETREAALRDVGTIVAAAETTLTQARAVIDALGGSTVGDGAAVYAGEATAAASDSAVRGRLAALRETARDGDERLHALGFAGCTTVGPAHGRGGAADDAGRIDAAADRRLAAMPSGAWRELGDLLGQLVTNVIVHADPFGGDYAIDVTIDADAVTLTQSNAIRPDVPDAAAVSDASDAEDGPALSLAPSVPRPPLPHSGRGLALHRRRLEALGGGLRASAEDGAWILVARIPLEERADAAATVGVNDSAADSVAASAASPAGRRSR</sequence>
<name>A0A7Y0F2S8_9BIFI</name>
<accession>A0A7Y0F2S8</accession>
<dbReference type="InterPro" id="IPR036890">
    <property type="entry name" value="HATPase_C_sf"/>
</dbReference>
<feature type="compositionally biased region" description="Low complexity" evidence="1">
    <location>
        <begin position="467"/>
        <end position="485"/>
    </location>
</feature>
<evidence type="ECO:0000256" key="1">
    <source>
        <dbReference type="SAM" id="MobiDB-lite"/>
    </source>
</evidence>
<proteinExistence type="predicted"/>
<keyword evidence="2" id="KW-1133">Transmembrane helix</keyword>
<gene>
    <name evidence="3" type="ORF">G1C96_1577</name>
</gene>
<feature type="transmembrane region" description="Helical" evidence="2">
    <location>
        <begin position="139"/>
        <end position="162"/>
    </location>
</feature>
<protein>
    <recommendedName>
        <fullName evidence="5">Histidine kinase</fullName>
    </recommendedName>
</protein>
<dbReference type="Proteomes" id="UP000588277">
    <property type="component" value="Unassembled WGS sequence"/>
</dbReference>
<comment type="caution">
    <text evidence="3">The sequence shown here is derived from an EMBL/GenBank/DDBJ whole genome shotgun (WGS) entry which is preliminary data.</text>
</comment>
<organism evidence="3 4">
    <name type="scientific">Bifidobacterium moraviense</name>
    <dbReference type="NCBI Taxonomy" id="2675323"/>
    <lineage>
        <taxon>Bacteria</taxon>
        <taxon>Bacillati</taxon>
        <taxon>Actinomycetota</taxon>
        <taxon>Actinomycetes</taxon>
        <taxon>Bifidobacteriales</taxon>
        <taxon>Bifidobacteriaceae</taxon>
        <taxon>Bifidobacterium</taxon>
    </lineage>
</organism>
<feature type="region of interest" description="Disordered" evidence="1">
    <location>
        <begin position="388"/>
        <end position="418"/>
    </location>
</feature>
<evidence type="ECO:0008006" key="5">
    <source>
        <dbReference type="Google" id="ProtNLM"/>
    </source>
</evidence>
<keyword evidence="4" id="KW-1185">Reference proteome</keyword>
<evidence type="ECO:0000313" key="3">
    <source>
        <dbReference type="EMBL" id="NMN00995.1"/>
    </source>
</evidence>